<feature type="compositionally biased region" description="Basic and acidic residues" evidence="1">
    <location>
        <begin position="120"/>
        <end position="133"/>
    </location>
</feature>
<dbReference type="VEuPathDB" id="CryptoDB:Cvel_25257"/>
<sequence>MLVRRFLGLVSVMPCQRLYEYTGKALKSQQTEESLKDHPYGWWIEEYASKENEHLSLVMEAHMEAGLQSADEWEKEEAVHVYRQGLFYEWLFWLQSWHKWPAPDELLSPPSVDLSTQGFEEARSTDNSEEMPRNEVAQVDSESQTETATGRAWSDKTEGAEGDGGLELSLQWS</sequence>
<accession>A0A0G4H9A5</accession>
<organism evidence="2">
    <name type="scientific">Chromera velia CCMP2878</name>
    <dbReference type="NCBI Taxonomy" id="1169474"/>
    <lineage>
        <taxon>Eukaryota</taxon>
        <taxon>Sar</taxon>
        <taxon>Alveolata</taxon>
        <taxon>Colpodellida</taxon>
        <taxon>Chromeraceae</taxon>
        <taxon>Chromera</taxon>
    </lineage>
</organism>
<evidence type="ECO:0000256" key="1">
    <source>
        <dbReference type="SAM" id="MobiDB-lite"/>
    </source>
</evidence>
<evidence type="ECO:0008006" key="3">
    <source>
        <dbReference type="Google" id="ProtNLM"/>
    </source>
</evidence>
<dbReference type="AlphaFoldDB" id="A0A0G4H9A5"/>
<name>A0A0G4H9A5_9ALVE</name>
<feature type="region of interest" description="Disordered" evidence="1">
    <location>
        <begin position="109"/>
        <end position="173"/>
    </location>
</feature>
<gene>
    <name evidence="2" type="ORF">Cvel_25257</name>
</gene>
<protein>
    <recommendedName>
        <fullName evidence="3">Thiaminase-2/PQQC domain-containing protein</fullName>
    </recommendedName>
</protein>
<dbReference type="InterPro" id="IPR016084">
    <property type="entry name" value="Haem_Oase-like_multi-hlx"/>
</dbReference>
<reference evidence="2" key="1">
    <citation type="submission" date="2014-11" db="EMBL/GenBank/DDBJ databases">
        <authorList>
            <person name="Otto D Thomas"/>
            <person name="Naeem Raeece"/>
        </authorList>
    </citation>
    <scope>NUCLEOTIDE SEQUENCE</scope>
</reference>
<proteinExistence type="predicted"/>
<evidence type="ECO:0000313" key="2">
    <source>
        <dbReference type="EMBL" id="CEM40361.1"/>
    </source>
</evidence>
<dbReference type="SUPFAM" id="SSF48613">
    <property type="entry name" value="Heme oxygenase-like"/>
    <property type="match status" value="1"/>
</dbReference>
<dbReference type="EMBL" id="CDMZ01002022">
    <property type="protein sequence ID" value="CEM40361.1"/>
    <property type="molecule type" value="Genomic_DNA"/>
</dbReference>
<dbReference type="Gene3D" id="1.20.910.10">
    <property type="entry name" value="Heme oxygenase-like"/>
    <property type="match status" value="1"/>
</dbReference>